<comment type="caution">
    <text evidence="2">The sequence shown here is derived from an EMBL/GenBank/DDBJ whole genome shotgun (WGS) entry which is preliminary data.</text>
</comment>
<dbReference type="AlphaFoldDB" id="A0A7D8UZU5"/>
<organism evidence="2 3">
    <name type="scientific">Vanrija humicola</name>
    <name type="common">Yeast</name>
    <name type="synonym">Cryptococcus humicola</name>
    <dbReference type="NCBI Taxonomy" id="5417"/>
    <lineage>
        <taxon>Eukaryota</taxon>
        <taxon>Fungi</taxon>
        <taxon>Dikarya</taxon>
        <taxon>Basidiomycota</taxon>
        <taxon>Agaricomycotina</taxon>
        <taxon>Tremellomycetes</taxon>
        <taxon>Trichosporonales</taxon>
        <taxon>Trichosporonaceae</taxon>
        <taxon>Vanrija</taxon>
    </lineage>
</organism>
<keyword evidence="3" id="KW-1185">Reference proteome</keyword>
<accession>A0A7D8UZU5</accession>
<dbReference type="OrthoDB" id="2563900at2759"/>
<feature type="compositionally biased region" description="Polar residues" evidence="1">
    <location>
        <begin position="46"/>
        <end position="56"/>
    </location>
</feature>
<gene>
    <name evidence="2" type="ORF">VHUM_02607</name>
</gene>
<dbReference type="Proteomes" id="UP000473826">
    <property type="component" value="Unassembled WGS sequence"/>
</dbReference>
<feature type="region of interest" description="Disordered" evidence="1">
    <location>
        <begin position="294"/>
        <end position="315"/>
    </location>
</feature>
<dbReference type="EMBL" id="QKWK01000006">
    <property type="protein sequence ID" value="TXT09133.1"/>
    <property type="molecule type" value="Genomic_DNA"/>
</dbReference>
<feature type="compositionally biased region" description="Low complexity" evidence="1">
    <location>
        <begin position="93"/>
        <end position="104"/>
    </location>
</feature>
<sequence length="424" mass="43255">MTVIPPGAKLAPVDLPPPPPSADPREPEANVSRGRNARTPQRHRSPLSSRASSPIRTSVVADLSSSPPLLAPKPRTAASGGHAFPHHGHPHLSRPSSPASIHSSGSAIFERDIELPAVASLSLNTSGSGTLTHKSSRIFHHPPHGSTLEQTVPAVLDDAGGGLSGLEIEAPAAASSVGMARTSSAQLSPVLRSRVISLPPSLSAGGKSPSRSPSPDRLGSSPQLASPSASAITSGSASGSPPPLNRASPPVATAPPVAIKHRPEPLRRLSSGPQLPGGWAFQDEDASGATAVLRSEPASGGQTPVPSAVPSHLTPTKDKRRISFISYNDLLLSVPTTVNTLGEITNGSLSPDHLPGAVSPSIPTRSPVVAASPVSLTGGVPAPPNDVLSRQALGGGPEWQREGLGRGLEQRLEDLAIHDHTAQA</sequence>
<feature type="region of interest" description="Disordered" evidence="1">
    <location>
        <begin position="1"/>
        <end position="104"/>
    </location>
</feature>
<feature type="region of interest" description="Disordered" evidence="1">
    <location>
        <begin position="198"/>
        <end position="282"/>
    </location>
</feature>
<protein>
    <submittedName>
        <fullName evidence="2">Uncharacterized protein</fullName>
    </submittedName>
</protein>
<proteinExistence type="predicted"/>
<evidence type="ECO:0000313" key="3">
    <source>
        <dbReference type="Proteomes" id="UP000473826"/>
    </source>
</evidence>
<evidence type="ECO:0000256" key="1">
    <source>
        <dbReference type="SAM" id="MobiDB-lite"/>
    </source>
</evidence>
<feature type="region of interest" description="Disordered" evidence="1">
    <location>
        <begin position="375"/>
        <end position="402"/>
    </location>
</feature>
<name>A0A7D8UZU5_VANHU</name>
<evidence type="ECO:0000313" key="2">
    <source>
        <dbReference type="EMBL" id="TXT09133.1"/>
    </source>
</evidence>
<reference evidence="2 3" key="1">
    <citation type="journal article" date="2019" name="PLoS Genet.">
        <title>Convergent evolution of linked mating-type loci in basidiomycete fungi.</title>
        <authorList>
            <person name="Sun S."/>
            <person name="Coelho M.A."/>
            <person name="Heitman J."/>
            <person name="Nowrousian M."/>
        </authorList>
    </citation>
    <scope>NUCLEOTIDE SEQUENCE [LARGE SCALE GENOMIC DNA]</scope>
    <source>
        <strain evidence="2 3">CBS 4282</strain>
    </source>
</reference>
<feature type="compositionally biased region" description="Low complexity" evidence="1">
    <location>
        <begin position="220"/>
        <end position="239"/>
    </location>
</feature>
<feature type="compositionally biased region" description="Low complexity" evidence="1">
    <location>
        <begin position="247"/>
        <end position="258"/>
    </location>
</feature>